<evidence type="ECO:0000259" key="1">
    <source>
        <dbReference type="Pfam" id="PF06527"/>
    </source>
</evidence>
<organism evidence="2 3">
    <name type="scientific">Clostridium muellerianum</name>
    <dbReference type="NCBI Taxonomy" id="2716538"/>
    <lineage>
        <taxon>Bacteria</taxon>
        <taxon>Bacillati</taxon>
        <taxon>Bacillota</taxon>
        <taxon>Clostridia</taxon>
        <taxon>Eubacteriales</taxon>
        <taxon>Clostridiaceae</taxon>
        <taxon>Clostridium</taxon>
    </lineage>
</organism>
<dbReference type="EMBL" id="JABBNI010000011">
    <property type="protein sequence ID" value="NMM62238.1"/>
    <property type="molecule type" value="Genomic_DNA"/>
</dbReference>
<accession>A0A7Y0HP19</accession>
<proteinExistence type="predicted"/>
<reference evidence="2 3" key="1">
    <citation type="submission" date="2020-06" db="EMBL/GenBank/DDBJ databases">
        <title>Complete Genome Sequence of Clostridium muelleri sp. nov. P21T, an Acid-Alcohol Producing Acetogen Isolated from Old Hay.</title>
        <authorList>
            <person name="Duncan K.E."/>
            <person name="Tanner R.S."/>
        </authorList>
    </citation>
    <scope>NUCLEOTIDE SEQUENCE [LARGE SCALE GENOMIC DNA]</scope>
    <source>
        <strain evidence="2 3">P21</strain>
    </source>
</reference>
<name>A0A7Y0HP19_9CLOT</name>
<keyword evidence="3" id="KW-1185">Reference proteome</keyword>
<dbReference type="Pfam" id="PF06527">
    <property type="entry name" value="TniQ"/>
    <property type="match status" value="1"/>
</dbReference>
<evidence type="ECO:0000313" key="2">
    <source>
        <dbReference type="EMBL" id="NMM62238.1"/>
    </source>
</evidence>
<protein>
    <submittedName>
        <fullName evidence="2">TniQ family protein</fullName>
    </submittedName>
</protein>
<evidence type="ECO:0000313" key="3">
    <source>
        <dbReference type="Proteomes" id="UP000537131"/>
    </source>
</evidence>
<gene>
    <name evidence="2" type="ORF">HBE96_05965</name>
</gene>
<dbReference type="AlphaFoldDB" id="A0A7Y0HP19"/>
<dbReference type="RefSeq" id="WP_169296845.1">
    <property type="nucleotide sequence ID" value="NZ_JABBNI010000011.1"/>
</dbReference>
<sequence length="683" mass="81399">MDILPIRPQIKEGESLSGYLMRSANLLYIDPKDLLKQICYEFNFHYSFSNMVGRHSYYVIAFRLDTLPFRFLNKDGFCYILNKFQEKVEGMTFANIFYKLGYVHDMNPNEYGCVLSNKLVGNFRRFCPKCLNEEGIYKLLWQVREIDICDKHKLRLQDTCPKCKSKQKYYSIELSENRCCKCGEDLGKIKQCEEVRYENIETQLGYYNDWLCMLNPKIIINNPIYGLTNEQSLAAKCMYVAQNQKAYFNSWENDILSKAITRNLAYIFNEKKKKHLVTLNTIFTTVRKKRISLEDFSRVKVPQSYINSLKKKDKVVDRIDANTVCLSPWCKYYGKNLAIKEFDGYSYKRRQRFNQYVCMGCYIVYEFNQVNKCWQTIDSKFFDNITKVKELFLQNMSIGQIAEKLSIHFYLINKIRGYLLNMSLLPDEYKGDSMNIPDNIVEQFRYLLSMKGEIRKLGKLVYGWNSLQYYYYYWLPQVRELFYFDKSILNNRVSNVKVYKNQGTDWNKELEIAIDYLWKNNININQLNICKTGVITLHYYKVNGMEGFVAKVRKLQQYMRRLEYNINMKIQISSYIESINCTRLTLKKLCSDLKISLDNPKNSRVGLKKWIINQIDQYNNKRKFTIQYQHKKQIEDIIVESFKNGIRESIRSISLKLSKGEHYIERSPELLEFTRNIINQYYS</sequence>
<dbReference type="Proteomes" id="UP000537131">
    <property type="component" value="Unassembled WGS sequence"/>
</dbReference>
<comment type="caution">
    <text evidence="2">The sequence shown here is derived from an EMBL/GenBank/DDBJ whole genome shotgun (WGS) entry which is preliminary data.</text>
</comment>
<dbReference type="InterPro" id="IPR009492">
    <property type="entry name" value="TniQ"/>
</dbReference>
<feature type="domain" description="TniQ" evidence="1">
    <location>
        <begin position="5"/>
        <end position="156"/>
    </location>
</feature>